<dbReference type="RefSeq" id="XP_019620761.1">
    <property type="nucleotide sequence ID" value="XM_019765202.1"/>
</dbReference>
<reference evidence="3 4" key="1">
    <citation type="submission" date="2025-04" db="UniProtKB">
        <authorList>
            <consortium name="RefSeq"/>
        </authorList>
    </citation>
    <scope>IDENTIFICATION</scope>
    <source>
        <tissue evidence="3 4">Gonad</tissue>
    </source>
</reference>
<feature type="signal peptide" evidence="1">
    <location>
        <begin position="1"/>
        <end position="16"/>
    </location>
</feature>
<organism evidence="2 3">
    <name type="scientific">Branchiostoma belcheri</name>
    <name type="common">Amphioxus</name>
    <dbReference type="NCBI Taxonomy" id="7741"/>
    <lineage>
        <taxon>Eukaryota</taxon>
        <taxon>Metazoa</taxon>
        <taxon>Chordata</taxon>
        <taxon>Cephalochordata</taxon>
        <taxon>Leptocardii</taxon>
        <taxon>Amphioxiformes</taxon>
        <taxon>Branchiostomatidae</taxon>
        <taxon>Branchiostoma</taxon>
    </lineage>
</organism>
<evidence type="ECO:0000313" key="2">
    <source>
        <dbReference type="Proteomes" id="UP000515135"/>
    </source>
</evidence>
<accession>A0A6P4XVU2</accession>
<sequence>MKIALLFLACITVASAQFWHPLAPCTGDHECPPLGYCCRYSTVLLFQLCELRPAEGWPCDPTGVSSCPCHDGHICQQDAVTTEWTCQKEMEMA</sequence>
<keyword evidence="2" id="KW-1185">Reference proteome</keyword>
<dbReference type="GeneID" id="109467260"/>
<evidence type="ECO:0000313" key="4">
    <source>
        <dbReference type="RefSeq" id="XP_019620761.1"/>
    </source>
</evidence>
<dbReference type="OrthoDB" id="10020656at2759"/>
<feature type="chain" id="PRO_5044647502" evidence="1">
    <location>
        <begin position="17"/>
        <end position="93"/>
    </location>
</feature>
<evidence type="ECO:0000256" key="1">
    <source>
        <dbReference type="SAM" id="SignalP"/>
    </source>
</evidence>
<keyword evidence="1" id="KW-0732">Signal</keyword>
<dbReference type="AlphaFoldDB" id="A0A6P4XVU2"/>
<name>A0A6P4XVU2_BRABE</name>
<dbReference type="Proteomes" id="UP000515135">
    <property type="component" value="Unplaced"/>
</dbReference>
<evidence type="ECO:0000313" key="3">
    <source>
        <dbReference type="RefSeq" id="XP_019620760.1"/>
    </source>
</evidence>
<proteinExistence type="predicted"/>
<dbReference type="RefSeq" id="XP_019620760.1">
    <property type="nucleotide sequence ID" value="XM_019765201.1"/>
</dbReference>
<protein>
    <submittedName>
        <fullName evidence="3">Dickkopf-related protein 3-like isoform X4</fullName>
    </submittedName>
    <submittedName>
        <fullName evidence="4">Dickkopf-related protein 3-like isoform X5</fullName>
    </submittedName>
</protein>
<gene>
    <name evidence="3 4" type="primary">LOC109467260</name>
</gene>